<name>A0ABQ9HQX0_9NEOP</name>
<dbReference type="SUPFAM" id="SSF53098">
    <property type="entry name" value="Ribonuclease H-like"/>
    <property type="match status" value="1"/>
</dbReference>
<dbReference type="Proteomes" id="UP001159363">
    <property type="component" value="Chromosome X"/>
</dbReference>
<gene>
    <name evidence="1" type="ORF">PR048_012985</name>
</gene>
<dbReference type="InterPro" id="IPR012337">
    <property type="entry name" value="RNaseH-like_sf"/>
</dbReference>
<accession>A0ABQ9HQX0</accession>
<dbReference type="EMBL" id="JARBHB010000004">
    <property type="protein sequence ID" value="KAJ8886773.1"/>
    <property type="molecule type" value="Genomic_DNA"/>
</dbReference>
<reference evidence="1 2" key="1">
    <citation type="submission" date="2023-02" db="EMBL/GenBank/DDBJ databases">
        <title>LHISI_Scaffold_Assembly.</title>
        <authorList>
            <person name="Stuart O.P."/>
            <person name="Cleave R."/>
            <person name="Magrath M.J.L."/>
            <person name="Mikheyev A.S."/>
        </authorList>
    </citation>
    <scope>NUCLEOTIDE SEQUENCE [LARGE SCALE GENOMIC DNA]</scope>
    <source>
        <strain evidence="1">Daus_M_001</strain>
        <tissue evidence="1">Leg muscle</tissue>
    </source>
</reference>
<evidence type="ECO:0000313" key="2">
    <source>
        <dbReference type="Proteomes" id="UP001159363"/>
    </source>
</evidence>
<proteinExistence type="predicted"/>
<protein>
    <recommendedName>
        <fullName evidence="3">Transposase</fullName>
    </recommendedName>
</protein>
<keyword evidence="2" id="KW-1185">Reference proteome</keyword>
<dbReference type="PANTHER" id="PTHR47501">
    <property type="entry name" value="TRANSPOSASE-RELATED"/>
    <property type="match status" value="1"/>
</dbReference>
<comment type="caution">
    <text evidence="1">The sequence shown here is derived from an EMBL/GenBank/DDBJ whole genome shotgun (WGS) entry which is preliminary data.</text>
</comment>
<organism evidence="1 2">
    <name type="scientific">Dryococelus australis</name>
    <dbReference type="NCBI Taxonomy" id="614101"/>
    <lineage>
        <taxon>Eukaryota</taxon>
        <taxon>Metazoa</taxon>
        <taxon>Ecdysozoa</taxon>
        <taxon>Arthropoda</taxon>
        <taxon>Hexapoda</taxon>
        <taxon>Insecta</taxon>
        <taxon>Pterygota</taxon>
        <taxon>Neoptera</taxon>
        <taxon>Polyneoptera</taxon>
        <taxon>Phasmatodea</taxon>
        <taxon>Verophasmatodea</taxon>
        <taxon>Anareolatae</taxon>
        <taxon>Phasmatidae</taxon>
        <taxon>Eurycanthinae</taxon>
        <taxon>Dryococelus</taxon>
    </lineage>
</organism>
<sequence>MKDWEKREMPEKTRRPTASSCMIPTCENRVTRPGIEPYCWSHFDRGFVGVSVHWLDPASLHRKSAMLDIEMLTGQHTYDVLAAALDNILRDFEIQNKVTMCVTDSGSNFIKAFTIEQRQAWQTGDSRVNPPTSCIVRHDYHVRKSGATPPGIELGWPRWEASSMITTPPQPRGYSESV</sequence>
<evidence type="ECO:0008006" key="3">
    <source>
        <dbReference type="Google" id="ProtNLM"/>
    </source>
</evidence>
<evidence type="ECO:0000313" key="1">
    <source>
        <dbReference type="EMBL" id="KAJ8886773.1"/>
    </source>
</evidence>